<evidence type="ECO:0000313" key="6">
    <source>
        <dbReference type="Proteomes" id="UP000515159"/>
    </source>
</evidence>
<dbReference type="GO" id="GO:0032422">
    <property type="term" value="F:purine-rich negative regulatory element binding"/>
    <property type="evidence" value="ECO:0007669"/>
    <property type="project" value="InterPro"/>
</dbReference>
<dbReference type="AlphaFoldDB" id="A0A6P8RP26"/>
<dbReference type="InterPro" id="IPR006628">
    <property type="entry name" value="PUR-bd_fam"/>
</dbReference>
<evidence type="ECO:0000256" key="1">
    <source>
        <dbReference type="ARBA" id="ARBA00004123"/>
    </source>
</evidence>
<dbReference type="SMART" id="SM00712">
    <property type="entry name" value="PUR"/>
    <property type="match status" value="1"/>
</dbReference>
<evidence type="ECO:0000256" key="5">
    <source>
        <dbReference type="SAM" id="MobiDB-lite"/>
    </source>
</evidence>
<comment type="subcellular location">
    <subcellularLocation>
        <location evidence="1">Nucleus</location>
    </subcellularLocation>
</comment>
<comment type="similarity">
    <text evidence="2">Belongs to the PUR DNA-binding protein family.</text>
</comment>
<keyword evidence="3" id="KW-0238">DNA-binding</keyword>
<name>A0A6P8RP26_GEOSA</name>
<dbReference type="Gene3D" id="3.10.450.700">
    <property type="match status" value="1"/>
</dbReference>
<gene>
    <name evidence="7" type="primary">LOC117363519</name>
</gene>
<organism evidence="6 7">
    <name type="scientific">Geotrypetes seraphini</name>
    <name type="common">Gaboon caecilian</name>
    <name type="synonym">Caecilia seraphini</name>
    <dbReference type="NCBI Taxonomy" id="260995"/>
    <lineage>
        <taxon>Eukaryota</taxon>
        <taxon>Metazoa</taxon>
        <taxon>Chordata</taxon>
        <taxon>Craniata</taxon>
        <taxon>Vertebrata</taxon>
        <taxon>Euteleostomi</taxon>
        <taxon>Amphibia</taxon>
        <taxon>Gymnophiona</taxon>
        <taxon>Geotrypetes</taxon>
    </lineage>
</organism>
<dbReference type="GO" id="GO:0005634">
    <property type="term" value="C:nucleus"/>
    <property type="evidence" value="ECO:0007669"/>
    <property type="project" value="UniProtKB-SubCell"/>
</dbReference>
<protein>
    <submittedName>
        <fullName evidence="7">Transcriptional activator protein Pur-alpha-like</fullName>
    </submittedName>
</protein>
<dbReference type="GO" id="GO:0000981">
    <property type="term" value="F:DNA-binding transcription factor activity, RNA polymerase II-specific"/>
    <property type="evidence" value="ECO:0007669"/>
    <property type="project" value="TreeGrafter"/>
</dbReference>
<dbReference type="Pfam" id="PF04845">
    <property type="entry name" value="PurA"/>
    <property type="match status" value="1"/>
</dbReference>
<dbReference type="KEGG" id="gsh:117363519"/>
<dbReference type="PANTHER" id="PTHR12611:SF2">
    <property type="entry name" value="TRANSCRIPTIONAL ACTIVATOR PROTEIN PUR-ALPHA"/>
    <property type="match status" value="1"/>
</dbReference>
<proteinExistence type="inferred from homology"/>
<dbReference type="Proteomes" id="UP000515159">
    <property type="component" value="Chromosome 7"/>
</dbReference>
<evidence type="ECO:0000313" key="7">
    <source>
        <dbReference type="RefSeq" id="XP_033807272.1"/>
    </source>
</evidence>
<dbReference type="PANTHER" id="PTHR12611">
    <property type="entry name" value="PUR-TRANSCRIPTIONAL ACTIVATOR"/>
    <property type="match status" value="1"/>
</dbReference>
<dbReference type="InParanoid" id="A0A6P8RP26"/>
<dbReference type="RefSeq" id="XP_033807272.1">
    <property type="nucleotide sequence ID" value="XM_033951381.1"/>
</dbReference>
<evidence type="ECO:0000256" key="2">
    <source>
        <dbReference type="ARBA" id="ARBA00009251"/>
    </source>
</evidence>
<reference evidence="7" key="1">
    <citation type="submission" date="2025-08" db="UniProtKB">
        <authorList>
            <consortium name="RefSeq"/>
        </authorList>
    </citation>
    <scope>IDENTIFICATION</scope>
</reference>
<evidence type="ECO:0000256" key="4">
    <source>
        <dbReference type="ARBA" id="ARBA00023242"/>
    </source>
</evidence>
<dbReference type="GeneID" id="117363519"/>
<feature type="region of interest" description="Disordered" evidence="5">
    <location>
        <begin position="82"/>
        <end position="117"/>
    </location>
</feature>
<dbReference type="GO" id="GO:0000977">
    <property type="term" value="F:RNA polymerase II transcription regulatory region sequence-specific DNA binding"/>
    <property type="evidence" value="ECO:0007669"/>
    <property type="project" value="InterPro"/>
</dbReference>
<keyword evidence="6" id="KW-1185">Reference proteome</keyword>
<dbReference type="FunFam" id="3.10.450.700:FF:000001">
    <property type="entry name" value="Purine-rich element binding protein A"/>
    <property type="match status" value="1"/>
</dbReference>
<sequence length="117" mass="13168">MLAKLIDDYGVEEEPAKLHEGISLTVDKCFFFDVGANKYGVFLRVSEVKATYRNSIMVPHKVWAKFGYTFCKYAEDMRKIQDKQREKWQAEQHAPPGPPAATATDLLGAPGKGDDED</sequence>
<evidence type="ECO:0000256" key="3">
    <source>
        <dbReference type="ARBA" id="ARBA00023125"/>
    </source>
</evidence>
<keyword evidence="4" id="KW-0539">Nucleus</keyword>
<accession>A0A6P8RP26</accession>